<dbReference type="Proteomes" id="UP000653730">
    <property type="component" value="Unassembled WGS sequence"/>
</dbReference>
<proteinExistence type="predicted"/>
<dbReference type="SUPFAM" id="SSF55729">
    <property type="entry name" value="Acyl-CoA N-acyltransferases (Nat)"/>
    <property type="match status" value="1"/>
</dbReference>
<organism evidence="4 5">
    <name type="scientific">Sinomicrobium weinanense</name>
    <dbReference type="NCBI Taxonomy" id="2842200"/>
    <lineage>
        <taxon>Bacteria</taxon>
        <taxon>Pseudomonadati</taxon>
        <taxon>Bacteroidota</taxon>
        <taxon>Flavobacteriia</taxon>
        <taxon>Flavobacteriales</taxon>
        <taxon>Flavobacteriaceae</taxon>
        <taxon>Sinomicrobium</taxon>
    </lineage>
</organism>
<gene>
    <name evidence="4" type="ORF">IBL28_00970</name>
</gene>
<dbReference type="InterPro" id="IPR016181">
    <property type="entry name" value="Acyl_CoA_acyltransferase"/>
</dbReference>
<dbReference type="Pfam" id="PF13508">
    <property type="entry name" value="Acetyltransf_7"/>
    <property type="match status" value="1"/>
</dbReference>
<keyword evidence="5" id="KW-1185">Reference proteome</keyword>
<sequence length="147" mass="16695">MMTFVIYNPNQKLSDDQKQEVADFLHTHLENYGDDKEYILKAIDFAMRDTIPSMGGFVLVGKEQKEIVAVTVVNSTGMKGYIPENILVYIATHKDMRGKGIGKKLMQKAIDLADGDIALHVEPDNPAKHLYEKLGFVNKYLEMRFTK</sequence>
<dbReference type="Gene3D" id="3.40.630.30">
    <property type="match status" value="1"/>
</dbReference>
<name>A0A926JNF8_9FLAO</name>
<dbReference type="CDD" id="cd04301">
    <property type="entry name" value="NAT_SF"/>
    <property type="match status" value="1"/>
</dbReference>
<evidence type="ECO:0000259" key="3">
    <source>
        <dbReference type="PROSITE" id="PS51186"/>
    </source>
</evidence>
<accession>A0A926JNF8</accession>
<dbReference type="PANTHER" id="PTHR43420">
    <property type="entry name" value="ACETYLTRANSFERASE"/>
    <property type="match status" value="1"/>
</dbReference>
<dbReference type="PANTHER" id="PTHR43420:SF12">
    <property type="entry name" value="N-ACETYLTRANSFERASE DOMAIN-CONTAINING PROTEIN"/>
    <property type="match status" value="1"/>
</dbReference>
<evidence type="ECO:0000313" key="4">
    <source>
        <dbReference type="EMBL" id="MBC9794522.1"/>
    </source>
</evidence>
<feature type="domain" description="N-acetyltransferase" evidence="3">
    <location>
        <begin position="11"/>
        <end position="147"/>
    </location>
</feature>
<dbReference type="InterPro" id="IPR050680">
    <property type="entry name" value="YpeA/RimI_acetyltransf"/>
</dbReference>
<evidence type="ECO:0000256" key="1">
    <source>
        <dbReference type="ARBA" id="ARBA00022679"/>
    </source>
</evidence>
<keyword evidence="2" id="KW-0012">Acyltransferase</keyword>
<keyword evidence="1" id="KW-0808">Transferase</keyword>
<evidence type="ECO:0000313" key="5">
    <source>
        <dbReference type="Proteomes" id="UP000653730"/>
    </source>
</evidence>
<protein>
    <submittedName>
        <fullName evidence="4">GNAT family N-acetyltransferase</fullName>
    </submittedName>
</protein>
<comment type="caution">
    <text evidence="4">The sequence shown here is derived from an EMBL/GenBank/DDBJ whole genome shotgun (WGS) entry which is preliminary data.</text>
</comment>
<dbReference type="InterPro" id="IPR000182">
    <property type="entry name" value="GNAT_dom"/>
</dbReference>
<dbReference type="EMBL" id="JACVDC010000001">
    <property type="protein sequence ID" value="MBC9794522.1"/>
    <property type="molecule type" value="Genomic_DNA"/>
</dbReference>
<evidence type="ECO:0000256" key="2">
    <source>
        <dbReference type="ARBA" id="ARBA00023315"/>
    </source>
</evidence>
<dbReference type="RefSeq" id="WP_187963671.1">
    <property type="nucleotide sequence ID" value="NZ_JACVDC010000001.1"/>
</dbReference>
<dbReference type="PROSITE" id="PS51186">
    <property type="entry name" value="GNAT"/>
    <property type="match status" value="1"/>
</dbReference>
<reference evidence="4 5" key="1">
    <citation type="submission" date="2020-09" db="EMBL/GenBank/DDBJ databases">
        <title>Sinomicrobium weinanense sp. nov., a halophilic bacteria isolated from saline-alkali soil.</title>
        <authorList>
            <person name="Wu P."/>
            <person name="Ren H."/>
            <person name="Mei Y."/>
            <person name="Liang Y."/>
            <person name="Chen Z."/>
        </authorList>
    </citation>
    <scope>NUCLEOTIDE SEQUENCE [LARGE SCALE GENOMIC DNA]</scope>
    <source>
        <strain evidence="4 5">FJxs</strain>
    </source>
</reference>
<dbReference type="AlphaFoldDB" id="A0A926JNF8"/>
<dbReference type="GO" id="GO:0016747">
    <property type="term" value="F:acyltransferase activity, transferring groups other than amino-acyl groups"/>
    <property type="evidence" value="ECO:0007669"/>
    <property type="project" value="InterPro"/>
</dbReference>